<reference evidence="2" key="1">
    <citation type="submission" date="2021-02" db="EMBL/GenBank/DDBJ databases">
        <authorList>
            <person name="Bekaert M."/>
        </authorList>
    </citation>
    <scope>NUCLEOTIDE SEQUENCE</scope>
    <source>
        <strain evidence="2">IoA-00</strain>
    </source>
</reference>
<dbReference type="SUPFAM" id="SSF140741">
    <property type="entry name" value="RUN domain-like"/>
    <property type="match status" value="1"/>
</dbReference>
<dbReference type="Pfam" id="PF17820">
    <property type="entry name" value="PDZ_6"/>
    <property type="match status" value="1"/>
</dbReference>
<dbReference type="SMART" id="SM00228">
    <property type="entry name" value="PDZ"/>
    <property type="match status" value="1"/>
</dbReference>
<dbReference type="CDD" id="cd00934">
    <property type="entry name" value="PTB"/>
    <property type="match status" value="1"/>
</dbReference>
<dbReference type="InterPro" id="IPR011993">
    <property type="entry name" value="PH-like_dom_sf"/>
</dbReference>
<dbReference type="AlphaFoldDB" id="A0A7R8CR70"/>
<dbReference type="InterPro" id="IPR037213">
    <property type="entry name" value="Run_dom_sf"/>
</dbReference>
<dbReference type="Gene3D" id="2.30.29.30">
    <property type="entry name" value="Pleckstrin-homology domain (PH domain)/Phosphotyrosine-binding domain (PTB)"/>
    <property type="match status" value="1"/>
</dbReference>
<protein>
    <submittedName>
        <fullName evidence="2">(salmon louse) hypothetical protein</fullName>
    </submittedName>
</protein>
<dbReference type="CDD" id="cd00136">
    <property type="entry name" value="PDZ_canonical"/>
    <property type="match status" value="1"/>
</dbReference>
<proteinExistence type="predicted"/>
<dbReference type="InterPro" id="IPR001478">
    <property type="entry name" value="PDZ"/>
</dbReference>
<dbReference type="PROSITE" id="PS01179">
    <property type="entry name" value="PID"/>
    <property type="match status" value="1"/>
</dbReference>
<evidence type="ECO:0000313" key="2">
    <source>
        <dbReference type="EMBL" id="CAF2902622.1"/>
    </source>
</evidence>
<dbReference type="Pfam" id="PF02759">
    <property type="entry name" value="RUN"/>
    <property type="match status" value="1"/>
</dbReference>
<gene>
    <name evidence="2" type="ORF">LSAA_7078</name>
</gene>
<sequence length="468" mass="53686">MKQLSYNDLFLHPRTVESLSSRDTTKKKERKNQSTQHTHGHTIEEEKHNYISLPLILCESQRVQKRSELYNYNLERSLESLKESTANRPSQLTNLNYRILDSNKELKNFCRLLELVTQHGLLNLHFFQVVQSISNKKRSSQVMKGCYKDFNLCRSVDLVNRNKGVNSFTGKTRLLLRTSLKNKCLGQLLYLIHEYSLEYYSPESILNDTEDYDLLMKTIKNSESHLIFHLIWIYRTRLFLDQTWFMPYYIIYELVPCRDLGLLIHVVKGRSIVVEVHKGSVAGEDGKVEVGDVIESVNGIPTIDLSSYEVATLIKKQSNGGRRPHVIGVIKGRADYKGTIYSPLIPLWEETGLKTDDEEFGLLNGSCNHLSGFKIEYLGSVKVGSTGDTSILDSAIDRVQSQELKNENRATHPVKLVLGELGLRMYCEKTGTCVLNYNYPEVSSCGQGQRSPRVSCFLYWKYLLFTSK</sequence>
<evidence type="ECO:0000313" key="3">
    <source>
        <dbReference type="Proteomes" id="UP000675881"/>
    </source>
</evidence>
<dbReference type="EMBL" id="HG994582">
    <property type="protein sequence ID" value="CAF2902622.1"/>
    <property type="molecule type" value="Genomic_DNA"/>
</dbReference>
<dbReference type="InterPro" id="IPR041489">
    <property type="entry name" value="PDZ_6"/>
</dbReference>
<dbReference type="InterPro" id="IPR004012">
    <property type="entry name" value="Run_dom"/>
</dbReference>
<organism evidence="2 3">
    <name type="scientific">Lepeophtheirus salmonis</name>
    <name type="common">Salmon louse</name>
    <name type="synonym">Caligus salmonis</name>
    <dbReference type="NCBI Taxonomy" id="72036"/>
    <lineage>
        <taxon>Eukaryota</taxon>
        <taxon>Metazoa</taxon>
        <taxon>Ecdysozoa</taxon>
        <taxon>Arthropoda</taxon>
        <taxon>Crustacea</taxon>
        <taxon>Multicrustacea</taxon>
        <taxon>Hexanauplia</taxon>
        <taxon>Copepoda</taxon>
        <taxon>Siphonostomatoida</taxon>
        <taxon>Caligidae</taxon>
        <taxon>Lepeophtheirus</taxon>
    </lineage>
</organism>
<dbReference type="PANTHER" id="PTHR46753">
    <property type="entry name" value="FYVE AND COILED-COIL DOMAIN-CONTAINING PROTEIN 1"/>
    <property type="match status" value="1"/>
</dbReference>
<dbReference type="InterPro" id="IPR036034">
    <property type="entry name" value="PDZ_sf"/>
</dbReference>
<dbReference type="Proteomes" id="UP000675881">
    <property type="component" value="Chromosome 3"/>
</dbReference>
<dbReference type="SUPFAM" id="SSF50156">
    <property type="entry name" value="PDZ domain-like"/>
    <property type="match status" value="1"/>
</dbReference>
<feature type="region of interest" description="Disordered" evidence="1">
    <location>
        <begin position="17"/>
        <end position="43"/>
    </location>
</feature>
<dbReference type="PROSITE" id="PS50826">
    <property type="entry name" value="RUN"/>
    <property type="match status" value="1"/>
</dbReference>
<dbReference type="SUPFAM" id="SSF50729">
    <property type="entry name" value="PH domain-like"/>
    <property type="match status" value="1"/>
</dbReference>
<dbReference type="OrthoDB" id="9044749at2759"/>
<keyword evidence="3" id="KW-1185">Reference proteome</keyword>
<dbReference type="PROSITE" id="PS50106">
    <property type="entry name" value="PDZ"/>
    <property type="match status" value="1"/>
</dbReference>
<evidence type="ECO:0000256" key="1">
    <source>
        <dbReference type="SAM" id="MobiDB-lite"/>
    </source>
</evidence>
<dbReference type="Gene3D" id="1.20.58.900">
    <property type="match status" value="1"/>
</dbReference>
<dbReference type="Gene3D" id="2.30.42.10">
    <property type="match status" value="1"/>
</dbReference>
<dbReference type="InterPro" id="IPR006020">
    <property type="entry name" value="PTB/PI_dom"/>
</dbReference>
<accession>A0A7R8CR70</accession>
<name>A0A7R8CR70_LEPSM</name>
<dbReference type="PANTHER" id="PTHR46753:SF3">
    <property type="entry name" value="PDZ DOMAIN-CONTAINING PROTEIN"/>
    <property type="match status" value="1"/>
</dbReference>